<feature type="compositionally biased region" description="Low complexity" evidence="1">
    <location>
        <begin position="187"/>
        <end position="205"/>
    </location>
</feature>
<feature type="compositionally biased region" description="Low complexity" evidence="1">
    <location>
        <begin position="30"/>
        <end position="67"/>
    </location>
</feature>
<evidence type="ECO:0000256" key="1">
    <source>
        <dbReference type="SAM" id="MobiDB-lite"/>
    </source>
</evidence>
<feature type="region of interest" description="Disordered" evidence="1">
    <location>
        <begin position="139"/>
        <end position="212"/>
    </location>
</feature>
<evidence type="ECO:0000313" key="2">
    <source>
        <dbReference type="Proteomes" id="UP000694856"/>
    </source>
</evidence>
<organism evidence="2 3">
    <name type="scientific">Camelus ferus</name>
    <name type="common">Wild bactrian camel</name>
    <name type="synonym">Camelus bactrianus ferus</name>
    <dbReference type="NCBI Taxonomy" id="419612"/>
    <lineage>
        <taxon>Eukaryota</taxon>
        <taxon>Metazoa</taxon>
        <taxon>Chordata</taxon>
        <taxon>Craniata</taxon>
        <taxon>Vertebrata</taxon>
        <taxon>Euteleostomi</taxon>
        <taxon>Mammalia</taxon>
        <taxon>Eutheria</taxon>
        <taxon>Laurasiatheria</taxon>
        <taxon>Artiodactyla</taxon>
        <taxon>Tylopoda</taxon>
        <taxon>Camelidae</taxon>
        <taxon>Camelus</taxon>
    </lineage>
</organism>
<protein>
    <submittedName>
        <fullName evidence="3">Dual specificity tyrosine-phosphorylation-regulated kinase 1A-like</fullName>
    </submittedName>
</protein>
<feature type="compositionally biased region" description="Basic residues" evidence="1">
    <location>
        <begin position="140"/>
        <end position="154"/>
    </location>
</feature>
<sequence>MLDYDPKARIQPYYALQHSFFKKTADEDTNTSNSVSTSPTVEQSQSSGTTSSTSSSSGGLSGTSSSGRARSDPTQQQRHSGGRFTAAVQAMDCETHSPQVRQQFPVPLGWSGTEAPTQVTVETHPVQGTAFHVAPQQNALHHHHGNSSQHHHGQRALGNRTRPRVYSSPTNSSSTQDSMEVGHCHHSMTSLSSSTTSSSTSSSSTGNQGSQA</sequence>
<gene>
    <name evidence="3" type="primary">LOC106730681</name>
</gene>
<feature type="compositionally biased region" description="Low complexity" evidence="1">
    <location>
        <begin position="167"/>
        <end position="178"/>
    </location>
</feature>
<dbReference type="AlphaFoldDB" id="A0A8B8SDM9"/>
<evidence type="ECO:0000313" key="3">
    <source>
        <dbReference type="RefSeq" id="XP_032327874.1"/>
    </source>
</evidence>
<dbReference type="KEGG" id="cfr:106730681"/>
<reference evidence="3" key="1">
    <citation type="submission" date="2025-08" db="UniProtKB">
        <authorList>
            <consortium name="RefSeq"/>
        </authorList>
    </citation>
    <scope>IDENTIFICATION</scope>
    <source>
        <tissue evidence="3">Ear skin</tissue>
    </source>
</reference>
<keyword evidence="2" id="KW-1185">Reference proteome</keyword>
<dbReference type="Proteomes" id="UP000694856">
    <property type="component" value="Chromosome 32"/>
</dbReference>
<proteinExistence type="predicted"/>
<dbReference type="GeneID" id="106730681"/>
<dbReference type="RefSeq" id="XP_032327874.1">
    <property type="nucleotide sequence ID" value="XM_032471983.1"/>
</dbReference>
<feature type="region of interest" description="Disordered" evidence="1">
    <location>
        <begin position="25"/>
        <end position="83"/>
    </location>
</feature>
<accession>A0A8B8SDM9</accession>
<name>A0A8B8SDM9_CAMFR</name>